<protein>
    <submittedName>
        <fullName evidence="1">Uncharacterized protein</fullName>
    </submittedName>
</protein>
<dbReference type="Proteomes" id="UP000004221">
    <property type="component" value="Unassembled WGS sequence"/>
</dbReference>
<proteinExistence type="predicted"/>
<keyword evidence="2" id="KW-1185">Reference proteome</keyword>
<sequence>MAVAVRYLDRFTSADGATVVTFPIELYEWQSKQELRTAFAPIVGGDYAVDLLGGDPAGKQPGAESLSFDVGEDTDGAINTLIDDLKADCHRIGSGKLWTTDAAGNRRWAWARATGMPGYAVNINNELVVPVALEFTRLSDWFGETLQTHTEEIVSTPHTFNLTTQGNAPVQAVVIRFRANGAGGYTNPKLRNKTNGENFTVNRIAAGANDEIRVDTGRWACDVSDDDGMTYTDALPDLVIADRQFNILTLAEGLNQMEFSDEGLPDLVLEVSWHDTFH</sequence>
<comment type="caution">
    <text evidence="1">The sequence shown here is derived from an EMBL/GenBank/DDBJ whole genome shotgun (WGS) entry which is preliminary data.</text>
</comment>
<gene>
    <name evidence="1" type="ORF">NITHO_2520027</name>
</gene>
<dbReference type="AlphaFoldDB" id="I4EG40"/>
<evidence type="ECO:0000313" key="1">
    <source>
        <dbReference type="EMBL" id="CCF83652.1"/>
    </source>
</evidence>
<dbReference type="EMBL" id="CAGS01000171">
    <property type="protein sequence ID" value="CCF83652.1"/>
    <property type="molecule type" value="Genomic_DNA"/>
</dbReference>
<reference evidence="1 2" key="1">
    <citation type="journal article" date="2012" name="ISME J.">
        <title>Nitrification expanded: discovery, physiology and genomics of a nitrite-oxidizing bacterium from the phylum Chloroflexi.</title>
        <authorList>
            <person name="Sorokin D.Y."/>
            <person name="Lucker S."/>
            <person name="Vejmelkova D."/>
            <person name="Kostrikina N.A."/>
            <person name="Kleerebezem R."/>
            <person name="Rijpstra W.I."/>
            <person name="Damste J.S."/>
            <person name="Le Paslier D."/>
            <person name="Muyzer G."/>
            <person name="Wagner M."/>
            <person name="van Loosdrecht M.C."/>
            <person name="Daims H."/>
        </authorList>
    </citation>
    <scope>NUCLEOTIDE SEQUENCE [LARGE SCALE GENOMIC DNA]</scope>
    <source>
        <strain evidence="2">none</strain>
    </source>
</reference>
<name>I4EG40_9BACT</name>
<dbReference type="OrthoDB" id="9862702at2"/>
<accession>I4EG40</accession>
<dbReference type="RefSeq" id="WP_008477125.1">
    <property type="nucleotide sequence ID" value="NZ_CAGS01000171.1"/>
</dbReference>
<organism evidence="1 2">
    <name type="scientific">Nitrolancea hollandica Lb</name>
    <dbReference type="NCBI Taxonomy" id="1129897"/>
    <lineage>
        <taxon>Bacteria</taxon>
        <taxon>Pseudomonadati</taxon>
        <taxon>Thermomicrobiota</taxon>
        <taxon>Thermomicrobia</taxon>
        <taxon>Sphaerobacterales</taxon>
        <taxon>Sphaerobacterineae</taxon>
        <taxon>Sphaerobacteraceae</taxon>
        <taxon>Nitrolancea</taxon>
    </lineage>
</organism>
<evidence type="ECO:0000313" key="2">
    <source>
        <dbReference type="Proteomes" id="UP000004221"/>
    </source>
</evidence>